<feature type="domain" description="Poly A polymerase head" evidence="3">
    <location>
        <begin position="28"/>
        <end position="54"/>
    </location>
</feature>
<dbReference type="GO" id="GO:0016779">
    <property type="term" value="F:nucleotidyltransferase activity"/>
    <property type="evidence" value="ECO:0007669"/>
    <property type="project" value="InterPro"/>
</dbReference>
<gene>
    <name evidence="4" type="ORF">SAMN00768000_0235</name>
</gene>
<organism evidence="4 5">
    <name type="scientific">Sulfobacillus thermosulfidooxidans (strain DSM 9293 / VKM B-1269 / AT-1)</name>
    <dbReference type="NCBI Taxonomy" id="929705"/>
    <lineage>
        <taxon>Bacteria</taxon>
        <taxon>Bacillati</taxon>
        <taxon>Bacillota</taxon>
        <taxon>Clostridia</taxon>
        <taxon>Eubacteriales</taxon>
        <taxon>Clostridiales Family XVII. Incertae Sedis</taxon>
        <taxon>Sulfobacillus</taxon>
    </lineage>
</organism>
<dbReference type="Pfam" id="PF01743">
    <property type="entry name" value="PolyA_pol"/>
    <property type="match status" value="1"/>
</dbReference>
<dbReference type="OrthoDB" id="9805698at2"/>
<dbReference type="InterPro" id="IPR043519">
    <property type="entry name" value="NT_sf"/>
</dbReference>
<proteinExistence type="inferred from homology"/>
<accession>A0A1W1W6W9</accession>
<dbReference type="GO" id="GO:0006396">
    <property type="term" value="P:RNA processing"/>
    <property type="evidence" value="ECO:0007669"/>
    <property type="project" value="InterPro"/>
</dbReference>
<keyword evidence="2" id="KW-0694">RNA-binding</keyword>
<keyword evidence="1 2" id="KW-0808">Transferase</keyword>
<sequence>MNTAVLFDDLTLSPVLKMVCPFVDCASVYLVGGAIRDRIAGQSPRDWDVVINTPRVPVALRERGSPNSLGGIKIRGVAGTLDIWPLADTWAMRIGALKPKPDCFPLSVVFNVDSGILHAETRQGWIDAVVQGFRDRHLTIVLEESLLLQNPTPYRNVAKALWLRARYGLRWSTNVGDYVAWVLGQDSGAVYRVIAEAQARYQGGTWLTPLLKPFVSNSLGTRFDPSAFDVIGESQRLSASKRREDGTVDGG</sequence>
<dbReference type="Gene3D" id="3.30.460.10">
    <property type="entry name" value="Beta Polymerase, domain 2"/>
    <property type="match status" value="1"/>
</dbReference>
<dbReference type="Proteomes" id="UP000192660">
    <property type="component" value="Unassembled WGS sequence"/>
</dbReference>
<dbReference type="RefSeq" id="WP_084660755.1">
    <property type="nucleotide sequence ID" value="NZ_FWWY01000001.1"/>
</dbReference>
<name>A0A1W1W6W9_SULTA</name>
<evidence type="ECO:0000256" key="1">
    <source>
        <dbReference type="ARBA" id="ARBA00022679"/>
    </source>
</evidence>
<protein>
    <submittedName>
        <fullName evidence="4">Poly A polymerase head domain-containing protein</fullName>
    </submittedName>
</protein>
<evidence type="ECO:0000313" key="5">
    <source>
        <dbReference type="Proteomes" id="UP000192660"/>
    </source>
</evidence>
<dbReference type="GO" id="GO:0003723">
    <property type="term" value="F:RNA binding"/>
    <property type="evidence" value="ECO:0007669"/>
    <property type="project" value="UniProtKB-KW"/>
</dbReference>
<keyword evidence="5" id="KW-1185">Reference proteome</keyword>
<comment type="similarity">
    <text evidence="2">Belongs to the tRNA nucleotidyltransferase/poly(A) polymerase family.</text>
</comment>
<evidence type="ECO:0000313" key="4">
    <source>
        <dbReference type="EMBL" id="SMC02026.1"/>
    </source>
</evidence>
<reference evidence="5" key="1">
    <citation type="submission" date="2017-04" db="EMBL/GenBank/DDBJ databases">
        <authorList>
            <person name="Varghese N."/>
            <person name="Submissions S."/>
        </authorList>
    </citation>
    <scope>NUCLEOTIDE SEQUENCE [LARGE SCALE GENOMIC DNA]</scope>
    <source>
        <strain evidence="5">DSM 9293</strain>
    </source>
</reference>
<dbReference type="AlphaFoldDB" id="A0A1W1W6W9"/>
<evidence type="ECO:0000259" key="3">
    <source>
        <dbReference type="Pfam" id="PF01743"/>
    </source>
</evidence>
<dbReference type="EMBL" id="FWWY01000001">
    <property type="protein sequence ID" value="SMC02026.1"/>
    <property type="molecule type" value="Genomic_DNA"/>
</dbReference>
<dbReference type="SUPFAM" id="SSF81301">
    <property type="entry name" value="Nucleotidyltransferase"/>
    <property type="match status" value="1"/>
</dbReference>
<evidence type="ECO:0000256" key="2">
    <source>
        <dbReference type="RuleBase" id="RU003953"/>
    </source>
</evidence>
<dbReference type="InterPro" id="IPR002646">
    <property type="entry name" value="PolA_pol_head_dom"/>
</dbReference>